<evidence type="ECO:0000313" key="3">
    <source>
        <dbReference type="EMBL" id="MBO3097363.1"/>
    </source>
</evidence>
<evidence type="ECO:0000256" key="1">
    <source>
        <dbReference type="SAM" id="MobiDB-lite"/>
    </source>
</evidence>
<feature type="compositionally biased region" description="Polar residues" evidence="1">
    <location>
        <begin position="125"/>
        <end position="138"/>
    </location>
</feature>
<dbReference type="NCBIfam" id="TIGR04131">
    <property type="entry name" value="Bac_Flav_CTERM"/>
    <property type="match status" value="1"/>
</dbReference>
<gene>
    <name evidence="3" type="ORF">J4051_03720</name>
</gene>
<feature type="region of interest" description="Disordered" evidence="1">
    <location>
        <begin position="125"/>
        <end position="144"/>
    </location>
</feature>
<feature type="chain" id="PRO_5047526434" evidence="2">
    <location>
        <begin position="23"/>
        <end position="813"/>
    </location>
</feature>
<feature type="signal peptide" evidence="2">
    <location>
        <begin position="1"/>
        <end position="22"/>
    </location>
</feature>
<dbReference type="Pfam" id="PF13585">
    <property type="entry name" value="CHU_C"/>
    <property type="match status" value="1"/>
</dbReference>
<keyword evidence="4" id="KW-1185">Reference proteome</keyword>
<dbReference type="RefSeq" id="WP_208232518.1">
    <property type="nucleotide sequence ID" value="NZ_JAGEVG010000003.1"/>
</dbReference>
<proteinExistence type="predicted"/>
<reference evidence="3 4" key="1">
    <citation type="submission" date="2021-03" db="EMBL/GenBank/DDBJ databases">
        <title>Gelidibacter sp. nov., isolated from costal sediment.</title>
        <authorList>
            <person name="Lun K.-Y."/>
        </authorList>
    </citation>
    <scope>NUCLEOTIDE SEQUENCE [LARGE SCALE GENOMIC DNA]</scope>
    <source>
        <strain evidence="3 4">DF109</strain>
    </source>
</reference>
<comment type="caution">
    <text evidence="3">The sequence shown here is derived from an EMBL/GenBank/DDBJ whole genome shotgun (WGS) entry which is preliminary data.</text>
</comment>
<evidence type="ECO:0000256" key="2">
    <source>
        <dbReference type="SAM" id="SignalP"/>
    </source>
</evidence>
<dbReference type="InterPro" id="IPR026341">
    <property type="entry name" value="T9SS_type_B"/>
</dbReference>
<name>A0ABS3SNT8_9FLAO</name>
<organism evidence="3 4">
    <name type="scientific">Gelidibacter pelagius</name>
    <dbReference type="NCBI Taxonomy" id="2819985"/>
    <lineage>
        <taxon>Bacteria</taxon>
        <taxon>Pseudomonadati</taxon>
        <taxon>Bacteroidota</taxon>
        <taxon>Flavobacteriia</taxon>
        <taxon>Flavobacteriales</taxon>
        <taxon>Flavobacteriaceae</taxon>
        <taxon>Gelidibacter</taxon>
    </lineage>
</organism>
<dbReference type="EMBL" id="JAGEVG010000003">
    <property type="protein sequence ID" value="MBO3097363.1"/>
    <property type="molecule type" value="Genomic_DNA"/>
</dbReference>
<sequence length="813" mass="89459">MKKLLKILSLLSILFINHVSYAQEPTDCIDSVIICGNSTINLNVNGVGVQELNNSNTCGSSEHNSIWLQVTLVTDGTLGFTLRPNSTAIQEDYDFFVFGPNVPCNNIGQAIRCSTTNPAAAGLSNNLTGMNDSSNDTSEGPGPDGNSFVRWLDVMAGDTYFIVIDRPIGNSGFTLEWTGTAEFSSPPVNQAGSGTPLDLEKCDTLTPFEDGLASFNLDVNTPRIMGTQTDVSLSYHLTDSDANININPLPSTYTNISNPQNIFVRITNSITGCFEIVDFSLTVNLGPNYAPPTPYILCDSTVDGNNNNGQTFFDLNSKNPEILQGQDSSSINISYHASKASAEMSTNPLSSPYYNVDPNQQQIFVRIEDAFNPNCRSISTLDLVVNPLPDAFDATLIQCDEDGTPDGKTIFNLAQAKDVITGRAPNRSLSYYFSYTNAENNLNEISGTSFENLTNPQLLWVKVTNDLTSCFSIGQLNLEVSSTSANNAVLEHCDNDGNEDGYYDFNLSDADDTVLNNLPNGLSLFYYETYDDALLENNPLPNIFMNTIPYSQTIYARVENTNACYGISEVNLTVFRMPNIVLEDEAIYCLNKFPEKITITGGIIDDNPTNYTYAWSTGENTSEIMIDAPGTYTVRVSNSNNCFKDRTIHVLPSNIATITDINITDATQNNTIEVLVSGEGDYEYALDNSHGPYQDSTTFNNVPAGLHILYIRDINGCGIIQEDVSVIGFPKYFTPNNDGFNDHWQVLGINSQFQPKTTIYIFDRMGKLLKELNPLSNGWDGNFIGKPMPTNDYWFSVTLQDGRVLKGHFSLKR</sequence>
<protein>
    <submittedName>
        <fullName evidence="3">T9SS type B sorting domain-containing protein</fullName>
    </submittedName>
</protein>
<accession>A0ABS3SNT8</accession>
<evidence type="ECO:0000313" key="4">
    <source>
        <dbReference type="Proteomes" id="UP000681315"/>
    </source>
</evidence>
<keyword evidence="2" id="KW-0732">Signal</keyword>
<dbReference type="Proteomes" id="UP000681315">
    <property type="component" value="Unassembled WGS sequence"/>
</dbReference>